<dbReference type="PRINTS" id="PR00081">
    <property type="entry name" value="GDHRDH"/>
</dbReference>
<dbReference type="PANTHER" id="PTHR43639">
    <property type="entry name" value="OXIDOREDUCTASE, SHORT-CHAIN DEHYDROGENASE/REDUCTASE FAMILY (AFU_ORTHOLOGUE AFUA_5G02870)"/>
    <property type="match status" value="1"/>
</dbReference>
<dbReference type="SUPFAM" id="SSF51735">
    <property type="entry name" value="NAD(P)-binding Rossmann-fold domains"/>
    <property type="match status" value="1"/>
</dbReference>
<dbReference type="InterPro" id="IPR036291">
    <property type="entry name" value="NAD(P)-bd_dom_sf"/>
</dbReference>
<accession>A0A2S4L358</accession>
<dbReference type="AlphaFoldDB" id="A0A2S4L358"/>
<evidence type="ECO:0000256" key="1">
    <source>
        <dbReference type="ARBA" id="ARBA00022857"/>
    </source>
</evidence>
<dbReference type="EMBL" id="PKSG01000295">
    <property type="protein sequence ID" value="POR36859.1"/>
    <property type="molecule type" value="Genomic_DNA"/>
</dbReference>
<dbReference type="FunFam" id="3.40.50.720:FF:000084">
    <property type="entry name" value="Short-chain dehydrogenase reductase"/>
    <property type="match status" value="1"/>
</dbReference>
<reference evidence="3 4" key="1">
    <citation type="submission" date="2018-01" db="EMBL/GenBank/DDBJ databases">
        <title>Harnessing the power of phylogenomics to disentangle the directionality and signatures of interkingdom host jumping in the parasitic fungal genus Tolypocladium.</title>
        <authorList>
            <person name="Quandt C.A."/>
            <person name="Patterson W."/>
            <person name="Spatafora J.W."/>
        </authorList>
    </citation>
    <scope>NUCLEOTIDE SEQUENCE [LARGE SCALE GENOMIC DNA]</scope>
    <source>
        <strain evidence="3 4">NRBC 100945</strain>
    </source>
</reference>
<dbReference type="PANTHER" id="PTHR43639:SF5">
    <property type="entry name" value="OXIDOREDUCTASE, SHORT-CHAIN DEHYDROGENASE_REDUCTASE FAMILY (AFU_ORTHOLOGUE AFUA_6G09140)"/>
    <property type="match status" value="1"/>
</dbReference>
<evidence type="ECO:0000313" key="3">
    <source>
        <dbReference type="EMBL" id="POR36859.1"/>
    </source>
</evidence>
<dbReference type="Proteomes" id="UP000237481">
    <property type="component" value="Unassembled WGS sequence"/>
</dbReference>
<evidence type="ECO:0000256" key="2">
    <source>
        <dbReference type="ARBA" id="ARBA00023002"/>
    </source>
</evidence>
<evidence type="ECO:0000313" key="4">
    <source>
        <dbReference type="Proteomes" id="UP000237481"/>
    </source>
</evidence>
<dbReference type="Gene3D" id="3.40.50.720">
    <property type="entry name" value="NAD(P)-binding Rossmann-like Domain"/>
    <property type="match status" value="1"/>
</dbReference>
<keyword evidence="2" id="KW-0560">Oxidoreductase</keyword>
<keyword evidence="4" id="KW-1185">Reference proteome</keyword>
<keyword evidence="1" id="KW-0521">NADP</keyword>
<dbReference type="PRINTS" id="PR00080">
    <property type="entry name" value="SDRFAMILY"/>
</dbReference>
<gene>
    <name evidence="3" type="ORF">TPAR_02950</name>
</gene>
<dbReference type="NCBIfam" id="NF005559">
    <property type="entry name" value="PRK07231.1"/>
    <property type="match status" value="1"/>
</dbReference>
<dbReference type="InterPro" id="IPR002347">
    <property type="entry name" value="SDR_fam"/>
</dbReference>
<comment type="caution">
    <text evidence="3">The sequence shown here is derived from an EMBL/GenBank/DDBJ whole genome shotgun (WGS) entry which is preliminary data.</text>
</comment>
<dbReference type="GO" id="GO:0016491">
    <property type="term" value="F:oxidoreductase activity"/>
    <property type="evidence" value="ECO:0007669"/>
    <property type="project" value="UniProtKB-KW"/>
</dbReference>
<organism evidence="3 4">
    <name type="scientific">Tolypocladium paradoxum</name>
    <dbReference type="NCBI Taxonomy" id="94208"/>
    <lineage>
        <taxon>Eukaryota</taxon>
        <taxon>Fungi</taxon>
        <taxon>Dikarya</taxon>
        <taxon>Ascomycota</taxon>
        <taxon>Pezizomycotina</taxon>
        <taxon>Sordariomycetes</taxon>
        <taxon>Hypocreomycetidae</taxon>
        <taxon>Hypocreales</taxon>
        <taxon>Ophiocordycipitaceae</taxon>
        <taxon>Tolypocladium</taxon>
    </lineage>
</organism>
<protein>
    <submittedName>
        <fullName evidence="3">4-formylbenzenesulfonate dehydrogenase TsaC1/TsaC2</fullName>
    </submittedName>
</protein>
<name>A0A2S4L358_9HYPO</name>
<dbReference type="Pfam" id="PF13561">
    <property type="entry name" value="adh_short_C2"/>
    <property type="match status" value="1"/>
</dbReference>
<sequence>MSPGRLDGKVAIVTGAASGFGKGIAAKFVQEGSKVIIADLSEEAGAATANELGGKFVRADVTKRADWERLLTETLSAYGQLDVVVNNAGAAYANKPTEDVTEAEFDLVMNVNVKSIYLSTTVLLQYFLKENRPGCFIQVASTAAIRPRPRLTWYNASKGAVITATKSLAVEFGPKQIRFNAVSPVVGSTGMQVHEAPSRGRTHLFLGKPDTPENREAFVATVPLGRPSTPADVANACCYLASNEASFITGANIEVDGGRCV</sequence>
<dbReference type="OrthoDB" id="294295at2759"/>
<dbReference type="STRING" id="94208.A0A2S4L358"/>
<proteinExistence type="predicted"/>